<dbReference type="AlphaFoldDB" id="A0A3L6E3A9"/>
<proteinExistence type="predicted"/>
<dbReference type="Proteomes" id="UP000251960">
    <property type="component" value="Chromosome 7"/>
</dbReference>
<protein>
    <submittedName>
        <fullName evidence="1">Uncharacterized protein</fullName>
    </submittedName>
</protein>
<accession>A0A3L6E3A9</accession>
<dbReference type="EMBL" id="NCVQ01000008">
    <property type="protein sequence ID" value="PWZ15414.1"/>
    <property type="molecule type" value="Genomic_DNA"/>
</dbReference>
<gene>
    <name evidence="1" type="ORF">Zm00014a_029526</name>
</gene>
<evidence type="ECO:0000313" key="1">
    <source>
        <dbReference type="EMBL" id="PWZ15414.1"/>
    </source>
</evidence>
<name>A0A3L6E3A9_MAIZE</name>
<comment type="caution">
    <text evidence="1">The sequence shown here is derived from an EMBL/GenBank/DDBJ whole genome shotgun (WGS) entry which is preliminary data.</text>
</comment>
<sequence>MSLMHRTPIHQFSEHWWLLLDLENLMPLYILWIFLKLLTWQSDHGLPTEFIHLIEQCGQLIVVLMAHMQLSAHIVSFRLGFTCSSYF</sequence>
<organism evidence="1">
    <name type="scientific">Zea mays</name>
    <name type="common">Maize</name>
    <dbReference type="NCBI Taxonomy" id="4577"/>
    <lineage>
        <taxon>Eukaryota</taxon>
        <taxon>Viridiplantae</taxon>
        <taxon>Streptophyta</taxon>
        <taxon>Embryophyta</taxon>
        <taxon>Tracheophyta</taxon>
        <taxon>Spermatophyta</taxon>
        <taxon>Magnoliopsida</taxon>
        <taxon>Liliopsida</taxon>
        <taxon>Poales</taxon>
        <taxon>Poaceae</taxon>
        <taxon>PACMAD clade</taxon>
        <taxon>Panicoideae</taxon>
        <taxon>Andropogonodae</taxon>
        <taxon>Andropogoneae</taxon>
        <taxon>Tripsacinae</taxon>
        <taxon>Zea</taxon>
    </lineage>
</organism>
<reference evidence="1" key="1">
    <citation type="journal article" date="2018" name="Nat. Genet.">
        <title>Extensive intraspecific gene order and gene structural variations between Mo17 and other maize genomes.</title>
        <authorList>
            <person name="Sun S."/>
            <person name="Zhou Y."/>
            <person name="Chen J."/>
            <person name="Shi J."/>
            <person name="Zhao H."/>
            <person name="Zhao H."/>
            <person name="Song W."/>
            <person name="Zhang M."/>
            <person name="Cui Y."/>
            <person name="Dong X."/>
            <person name="Liu H."/>
            <person name="Ma X."/>
            <person name="Jiao Y."/>
            <person name="Wang B."/>
            <person name="Wei X."/>
            <person name="Stein J.C."/>
            <person name="Glaubitz J.C."/>
            <person name="Lu F."/>
            <person name="Yu G."/>
            <person name="Liang C."/>
            <person name="Fengler K."/>
            <person name="Li B."/>
            <person name="Rafalski A."/>
            <person name="Schnable P.S."/>
            <person name="Ware D.H."/>
            <person name="Buckler E.S."/>
            <person name="Lai J."/>
        </authorList>
    </citation>
    <scope>NUCLEOTIDE SEQUENCE [LARGE SCALE GENOMIC DNA]</scope>
    <source>
        <tissue evidence="1">Seedling</tissue>
    </source>
</reference>